<dbReference type="EMBL" id="SGPJ01000022">
    <property type="protein sequence ID" value="THH01525.1"/>
    <property type="molecule type" value="Genomic_DNA"/>
</dbReference>
<evidence type="ECO:0000313" key="2">
    <source>
        <dbReference type="Proteomes" id="UP000309038"/>
    </source>
</evidence>
<sequence>MIGLEWRVNGGVWCASWIIGTIDVPIYLNVETQDVCIAYVAVPRDLFAFNFSEWNNGPRNPTFFNDGFAEAIRLIEVDLEVLDLDSSPSKFDDPEHPPIVFKGTSHGMHGSIARIEGSVRMFANGVIRWNFALTTVITDGGHAEAVQLGNVCSAVGIGGIWTVAVHEEVGDPAGPFWMWKASEPLPDDLLILPQ</sequence>
<accession>A0A4S4KS91</accession>
<reference evidence="1 2" key="1">
    <citation type="submission" date="2019-02" db="EMBL/GenBank/DDBJ databases">
        <title>Genome sequencing of the rare red list fungi Phlebia centrifuga.</title>
        <authorList>
            <person name="Buettner E."/>
            <person name="Kellner H."/>
        </authorList>
    </citation>
    <scope>NUCLEOTIDE SEQUENCE [LARGE SCALE GENOMIC DNA]</scope>
    <source>
        <strain evidence="1 2">DSM 108282</strain>
    </source>
</reference>
<dbReference type="Proteomes" id="UP000309038">
    <property type="component" value="Unassembled WGS sequence"/>
</dbReference>
<proteinExistence type="predicted"/>
<gene>
    <name evidence="1" type="ORF">EW026_g1195</name>
</gene>
<comment type="caution">
    <text evidence="1">The sequence shown here is derived from an EMBL/GenBank/DDBJ whole genome shotgun (WGS) entry which is preliminary data.</text>
</comment>
<protein>
    <submittedName>
        <fullName evidence="1">Uncharacterized protein</fullName>
    </submittedName>
</protein>
<keyword evidence="2" id="KW-1185">Reference proteome</keyword>
<dbReference type="AlphaFoldDB" id="A0A4S4KS91"/>
<name>A0A4S4KS91_9APHY</name>
<evidence type="ECO:0000313" key="1">
    <source>
        <dbReference type="EMBL" id="THH01525.1"/>
    </source>
</evidence>
<organism evidence="1 2">
    <name type="scientific">Hermanssonia centrifuga</name>
    <dbReference type="NCBI Taxonomy" id="98765"/>
    <lineage>
        <taxon>Eukaryota</taxon>
        <taxon>Fungi</taxon>
        <taxon>Dikarya</taxon>
        <taxon>Basidiomycota</taxon>
        <taxon>Agaricomycotina</taxon>
        <taxon>Agaricomycetes</taxon>
        <taxon>Polyporales</taxon>
        <taxon>Meruliaceae</taxon>
        <taxon>Hermanssonia</taxon>
    </lineage>
</organism>